<evidence type="ECO:0000313" key="3">
    <source>
        <dbReference type="Proteomes" id="UP000464178"/>
    </source>
</evidence>
<dbReference type="Proteomes" id="UP000464178">
    <property type="component" value="Chromosome"/>
</dbReference>
<evidence type="ECO:0000259" key="1">
    <source>
        <dbReference type="Pfam" id="PF25796"/>
    </source>
</evidence>
<feature type="domain" description="Probable ATP-binding protein BrxC 4th six-stranded beta-sheet" evidence="1">
    <location>
        <begin position="16"/>
        <end position="185"/>
    </location>
</feature>
<dbReference type="Pfam" id="PF25796">
    <property type="entry name" value="BREX_BrxC_4th"/>
    <property type="match status" value="1"/>
</dbReference>
<organism evidence="2 3">
    <name type="scientific">Gemmata massiliana</name>
    <dbReference type="NCBI Taxonomy" id="1210884"/>
    <lineage>
        <taxon>Bacteria</taxon>
        <taxon>Pseudomonadati</taxon>
        <taxon>Planctomycetota</taxon>
        <taxon>Planctomycetia</taxon>
        <taxon>Gemmatales</taxon>
        <taxon>Gemmataceae</taxon>
        <taxon>Gemmata</taxon>
    </lineage>
</organism>
<dbReference type="AlphaFoldDB" id="A0A6P2D4A1"/>
<dbReference type="InterPro" id="IPR058036">
    <property type="entry name" value="BREX_BrxC_4th"/>
</dbReference>
<dbReference type="KEGG" id="gms:SOIL9_15860"/>
<keyword evidence="3" id="KW-1185">Reference proteome</keyword>
<accession>A0A6P2D4A1</accession>
<evidence type="ECO:0000313" key="2">
    <source>
        <dbReference type="EMBL" id="VTR96128.1"/>
    </source>
</evidence>
<gene>
    <name evidence="2" type="ORF">SOIL9_15860</name>
</gene>
<protein>
    <recommendedName>
        <fullName evidence="1">Probable ATP-binding protein BrxC 4th six-stranded beta-sheet domain-containing protein</fullName>
    </recommendedName>
</protein>
<proteinExistence type="predicted"/>
<dbReference type="EMBL" id="LR593886">
    <property type="protein sequence ID" value="VTR96128.1"/>
    <property type="molecule type" value="Genomic_DNA"/>
</dbReference>
<name>A0A6P2D4A1_9BACT</name>
<reference evidence="2 3" key="1">
    <citation type="submission" date="2019-05" db="EMBL/GenBank/DDBJ databases">
        <authorList>
            <consortium name="Science for Life Laboratories"/>
        </authorList>
    </citation>
    <scope>NUCLEOTIDE SEQUENCE [LARGE SCALE GENOMIC DNA]</scope>
    <source>
        <strain evidence="2">Soil9</strain>
    </source>
</reference>
<sequence length="191" mass="21425">MTNEERDINKEIKQVDLTGGEEAKLLGEIVFEDVLKGQRKHRYSANKVDFAFNRLCDLHPVGNRVEGGLLVSVVTPLADEYDAYEKSRCLLESSGEGGHVIFRLGNDDGLGRELRAYIQTDKYLKQKNDGTLPQSTLRILSERGQDNQHRRERLVKLLGDMLAGAEVYAAGEPLKPKAGKPEGMLRSRWST</sequence>